<dbReference type="PROSITE" id="PS51005">
    <property type="entry name" value="NAC"/>
    <property type="match status" value="1"/>
</dbReference>
<dbReference type="PANTHER" id="PTHR31719:SF148">
    <property type="entry name" value="NAC TRANSCRIPTION FACTOR 25"/>
    <property type="match status" value="1"/>
</dbReference>
<dbReference type="GO" id="GO:0006355">
    <property type="term" value="P:regulation of DNA-templated transcription"/>
    <property type="evidence" value="ECO:0007669"/>
    <property type="project" value="InterPro"/>
</dbReference>
<dbReference type="InterPro" id="IPR036093">
    <property type="entry name" value="NAC_dom_sf"/>
</dbReference>
<keyword evidence="3" id="KW-0804">Transcription</keyword>
<dbReference type="RefSeq" id="XP_022139671.1">
    <property type="nucleotide sequence ID" value="XM_022283979.1"/>
</dbReference>
<dbReference type="InterPro" id="IPR003441">
    <property type="entry name" value="NAC-dom"/>
</dbReference>
<dbReference type="KEGG" id="mcha:111010520"/>
<dbReference type="Pfam" id="PF02365">
    <property type="entry name" value="NAM"/>
    <property type="match status" value="1"/>
</dbReference>
<keyword evidence="2" id="KW-0238">DNA-binding</keyword>
<gene>
    <name evidence="8" type="primary">LOC111010520</name>
</gene>
<dbReference type="GO" id="GO:0003677">
    <property type="term" value="F:DNA binding"/>
    <property type="evidence" value="ECO:0007669"/>
    <property type="project" value="UniProtKB-KW"/>
</dbReference>
<keyword evidence="7" id="KW-1185">Reference proteome</keyword>
<evidence type="ECO:0000256" key="1">
    <source>
        <dbReference type="ARBA" id="ARBA00023015"/>
    </source>
</evidence>
<dbReference type="GeneID" id="111010520"/>
<sequence length="118" mass="13184">MENSNSAVIGHQKPNLPPGFRFHPTDEELVVHYLKRKATSLPLPVAVIAEVDLYKYDPWELPAKSMSDEGAELQARMTEEAGWHCRDGDAQTISSAVTRGIGSRVEANQDRRIQVIRS</sequence>
<dbReference type="Gene3D" id="2.170.150.80">
    <property type="entry name" value="NAC domain"/>
    <property type="match status" value="1"/>
</dbReference>
<organism evidence="7 8">
    <name type="scientific">Momordica charantia</name>
    <name type="common">Bitter gourd</name>
    <name type="synonym">Balsam pear</name>
    <dbReference type="NCBI Taxonomy" id="3673"/>
    <lineage>
        <taxon>Eukaryota</taxon>
        <taxon>Viridiplantae</taxon>
        <taxon>Streptophyta</taxon>
        <taxon>Embryophyta</taxon>
        <taxon>Tracheophyta</taxon>
        <taxon>Spermatophyta</taxon>
        <taxon>Magnoliopsida</taxon>
        <taxon>eudicotyledons</taxon>
        <taxon>Gunneridae</taxon>
        <taxon>Pentapetalae</taxon>
        <taxon>rosids</taxon>
        <taxon>fabids</taxon>
        <taxon>Cucurbitales</taxon>
        <taxon>Cucurbitaceae</taxon>
        <taxon>Momordiceae</taxon>
        <taxon>Momordica</taxon>
    </lineage>
</organism>
<evidence type="ECO:0000256" key="2">
    <source>
        <dbReference type="ARBA" id="ARBA00023125"/>
    </source>
</evidence>
<dbReference type="AlphaFoldDB" id="A0A6J1CDF2"/>
<dbReference type="OrthoDB" id="1921961at2759"/>
<accession>A0A6J1CDF2</accession>
<proteinExistence type="predicted"/>
<protein>
    <submittedName>
        <fullName evidence="8">NAC transcription factor 25-like</fullName>
    </submittedName>
</protein>
<evidence type="ECO:0000313" key="7">
    <source>
        <dbReference type="Proteomes" id="UP000504603"/>
    </source>
</evidence>
<dbReference type="PANTHER" id="PTHR31719">
    <property type="entry name" value="NAC TRANSCRIPTION FACTOR 56"/>
    <property type="match status" value="1"/>
</dbReference>
<evidence type="ECO:0000256" key="5">
    <source>
        <dbReference type="SAM" id="MobiDB-lite"/>
    </source>
</evidence>
<evidence type="ECO:0000259" key="6">
    <source>
        <dbReference type="PROSITE" id="PS51005"/>
    </source>
</evidence>
<evidence type="ECO:0000256" key="4">
    <source>
        <dbReference type="ARBA" id="ARBA00023242"/>
    </source>
</evidence>
<keyword evidence="4" id="KW-0539">Nucleus</keyword>
<reference evidence="8" key="1">
    <citation type="submission" date="2025-08" db="UniProtKB">
        <authorList>
            <consortium name="RefSeq"/>
        </authorList>
    </citation>
    <scope>IDENTIFICATION</scope>
    <source>
        <strain evidence="8">OHB3-1</strain>
    </source>
</reference>
<evidence type="ECO:0000313" key="8">
    <source>
        <dbReference type="RefSeq" id="XP_022139671.1"/>
    </source>
</evidence>
<dbReference type="GO" id="GO:0048731">
    <property type="term" value="P:system development"/>
    <property type="evidence" value="ECO:0007669"/>
    <property type="project" value="TreeGrafter"/>
</dbReference>
<keyword evidence="1" id="KW-0805">Transcription regulation</keyword>
<evidence type="ECO:0000256" key="3">
    <source>
        <dbReference type="ARBA" id="ARBA00023163"/>
    </source>
</evidence>
<dbReference type="SUPFAM" id="SSF101941">
    <property type="entry name" value="NAC domain"/>
    <property type="match status" value="1"/>
</dbReference>
<name>A0A6J1CDF2_MOMCH</name>
<feature type="domain" description="NAC" evidence="6">
    <location>
        <begin position="16"/>
        <end position="118"/>
    </location>
</feature>
<feature type="region of interest" description="Disordered" evidence="5">
    <location>
        <begin position="1"/>
        <end position="21"/>
    </location>
</feature>
<dbReference type="Proteomes" id="UP000504603">
    <property type="component" value="Unplaced"/>
</dbReference>